<dbReference type="GO" id="GO:0006979">
    <property type="term" value="P:response to oxidative stress"/>
    <property type="evidence" value="ECO:0007669"/>
    <property type="project" value="InterPro"/>
</dbReference>
<organism evidence="1 2">
    <name type="scientific">Sphingomonas lenta</name>
    <dbReference type="NCBI Taxonomy" id="1141887"/>
    <lineage>
        <taxon>Bacteria</taxon>
        <taxon>Pseudomonadati</taxon>
        <taxon>Pseudomonadota</taxon>
        <taxon>Alphaproteobacteria</taxon>
        <taxon>Sphingomonadales</taxon>
        <taxon>Sphingomonadaceae</taxon>
        <taxon>Sphingomonas</taxon>
    </lineage>
</organism>
<dbReference type="PROSITE" id="PS51402">
    <property type="entry name" value="CATALASE_3"/>
    <property type="match status" value="1"/>
</dbReference>
<evidence type="ECO:0000313" key="2">
    <source>
        <dbReference type="Proteomes" id="UP000218151"/>
    </source>
</evidence>
<dbReference type="InterPro" id="IPR018028">
    <property type="entry name" value="Catalase"/>
</dbReference>
<dbReference type="InterPro" id="IPR020835">
    <property type="entry name" value="Catalase_sf"/>
</dbReference>
<keyword evidence="2" id="KW-1185">Reference proteome</keyword>
<dbReference type="Proteomes" id="UP000218151">
    <property type="component" value="Unassembled WGS sequence"/>
</dbReference>
<accession>A0A2A2SC22</accession>
<sequence>MSRPLPYSPDLERPDPNEPELFERIAAVMRAGGELARDGEGPGGRLSHVQTLAAFKGELVVHDLPPELAQGAFARPRTYPVVARLSHLPGEDLDNRGVSSPRGLSIKLFGVDGRPLADHQGGTQDFVLETAPVFNARCPRTFLAAISTVEASAPFPQFVKHGVSAAARAANRVLETVGAPSANLDVIGHPAIHPLSESYYSQAPMRWGDYVAKLGAFPAPAQSDLRFRADEPDALAHAASDRIARHGAEWTLAAQLRTDADAMPIENARTLWPEELSSYRPVATLRFPPQNALAPSRVRDVEALSFSPAHSLEAHRPLGGIMRARLALYTQLGCERRRQAGLPTTEPASPDVIAD</sequence>
<dbReference type="CDD" id="cd08152">
    <property type="entry name" value="y4iL_like"/>
    <property type="match status" value="1"/>
</dbReference>
<reference evidence="2" key="1">
    <citation type="submission" date="2017-09" db="EMBL/GenBank/DDBJ databases">
        <authorList>
            <person name="Feng G."/>
            <person name="Zhu H."/>
        </authorList>
    </citation>
    <scope>NUCLEOTIDE SEQUENCE [LARGE SCALE GENOMIC DNA]</scope>
    <source>
        <strain evidence="2">1PNM-20</strain>
    </source>
</reference>
<evidence type="ECO:0000313" key="1">
    <source>
        <dbReference type="EMBL" id="PAX06551.1"/>
    </source>
</evidence>
<dbReference type="EMBL" id="NSLI01000005">
    <property type="protein sequence ID" value="PAX06551.1"/>
    <property type="molecule type" value="Genomic_DNA"/>
</dbReference>
<dbReference type="GO" id="GO:0004096">
    <property type="term" value="F:catalase activity"/>
    <property type="evidence" value="ECO:0007669"/>
    <property type="project" value="InterPro"/>
</dbReference>
<name>A0A2A2SC22_9SPHN</name>
<dbReference type="OrthoDB" id="9765610at2"/>
<dbReference type="AlphaFoldDB" id="A0A2A2SC22"/>
<dbReference type="Gene3D" id="2.40.180.10">
    <property type="entry name" value="Catalase core domain"/>
    <property type="match status" value="1"/>
</dbReference>
<protein>
    <submittedName>
        <fullName evidence="1">Catalase</fullName>
    </submittedName>
</protein>
<dbReference type="GO" id="GO:0020037">
    <property type="term" value="F:heme binding"/>
    <property type="evidence" value="ECO:0007669"/>
    <property type="project" value="InterPro"/>
</dbReference>
<dbReference type="PANTHER" id="PTHR36195">
    <property type="entry name" value="DOMAIN PROTEIN, PUTATIVE (AFU_ORTHOLOGUE AFUA_5G01990)-RELATED-RELATED"/>
    <property type="match status" value="1"/>
</dbReference>
<dbReference type="RefSeq" id="WP_095999296.1">
    <property type="nucleotide sequence ID" value="NZ_NSLI01000005.1"/>
</dbReference>
<dbReference type="SUPFAM" id="SSF56634">
    <property type="entry name" value="Heme-dependent catalase-like"/>
    <property type="match status" value="1"/>
</dbReference>
<proteinExistence type="predicted"/>
<gene>
    <name evidence="1" type="ORF">CKY28_15470</name>
</gene>
<dbReference type="PANTHER" id="PTHR36195:SF4">
    <property type="entry name" value="DOMAIN PROTEIN, PUTATIVE (AFU_ORTHOLOGUE AFUA_5G01990)-RELATED"/>
    <property type="match status" value="1"/>
</dbReference>
<comment type="caution">
    <text evidence="1">The sequence shown here is derived from an EMBL/GenBank/DDBJ whole genome shotgun (WGS) entry which is preliminary data.</text>
</comment>